<organism evidence="2 3">
    <name type="scientific">Streptococcus mutans serotype c (strain ATCC 700610 / UA159)</name>
    <dbReference type="NCBI Taxonomy" id="210007"/>
    <lineage>
        <taxon>Bacteria</taxon>
        <taxon>Bacillati</taxon>
        <taxon>Bacillota</taxon>
        <taxon>Bacilli</taxon>
        <taxon>Lactobacillales</taxon>
        <taxon>Streptococcaceae</taxon>
        <taxon>Streptococcus</taxon>
    </lineage>
</organism>
<dbReference type="KEGG" id="smu:SMU_804"/>
<evidence type="ECO:0000313" key="3">
    <source>
        <dbReference type="Proteomes" id="UP000002512"/>
    </source>
</evidence>
<reference evidence="2 3" key="1">
    <citation type="journal article" date="2002" name="Proc. Natl. Acad. Sci. U.S.A.">
        <title>Genome sequence of Streptococcus mutans UA159, a cariogenic dental pathogen.</title>
        <authorList>
            <person name="Ajdic D."/>
            <person name="McShan W.M."/>
            <person name="McLaughlin R.E."/>
            <person name="Savic G."/>
            <person name="Chang J."/>
            <person name="Carson M.B."/>
            <person name="Primeaux C."/>
            <person name="Tian R."/>
            <person name="Kenton S."/>
            <person name="Jia H."/>
            <person name="Lin S."/>
            <person name="Qian Y."/>
            <person name="Li S."/>
            <person name="Zhu H."/>
            <person name="Najar F."/>
            <person name="Lai H."/>
            <person name="White J."/>
            <person name="Roe B.A."/>
            <person name="Ferretti J.J."/>
        </authorList>
    </citation>
    <scope>NUCLEOTIDE SEQUENCE [LARGE SCALE GENOMIC DNA]</scope>
    <source>
        <strain evidence="3">ATCC 700610 / UA159</strain>
    </source>
</reference>
<evidence type="ECO:0000313" key="2">
    <source>
        <dbReference type="EMBL" id="AAN58522.1"/>
    </source>
</evidence>
<feature type="domain" description="FRG" evidence="1">
    <location>
        <begin position="37"/>
        <end position="141"/>
    </location>
</feature>
<gene>
    <name evidence="2" type="ordered locus">SMU_804</name>
</gene>
<evidence type="ECO:0000259" key="1">
    <source>
        <dbReference type="SMART" id="SM00901"/>
    </source>
</evidence>
<dbReference type="HOGENOM" id="CLU_050026_2_1_9"/>
<dbReference type="SMART" id="SM00901">
    <property type="entry name" value="FRG"/>
    <property type="match status" value="1"/>
</dbReference>
<dbReference type="PATRIC" id="fig|210007.7.peg.713"/>
<proteinExistence type="predicted"/>
<accession>Q8DUT9</accession>
<dbReference type="InterPro" id="IPR014966">
    <property type="entry name" value="FRG-dom"/>
</dbReference>
<dbReference type="EMBL" id="AE014133">
    <property type="protein sequence ID" value="AAN58522.1"/>
    <property type="molecule type" value="Genomic_DNA"/>
</dbReference>
<name>Q8DUT9_STRMU</name>
<dbReference type="Proteomes" id="UP000002512">
    <property type="component" value="Chromosome"/>
</dbReference>
<sequence>MEHVIIKRLKKEIVVEKLDDVTKFVDLANSIKKIESEGETLFYRGVQPYYKGKGTEYHENFNKDVIIPKLYRDSLNEKEIIEAALDKYPNEFSNINSNIEVLLKLQHYEIPTRLLDITSNPFIATYFSLDNVPEKKTSKVYIFNSKDFVLKNTQSHTVEMIVSMSRLEIRLQENIKRNLFLYGALALCFTLDFYNMDNNEENKIDISGVTIRKLEEINNILQGCKYFKRLYKEACADKFECTEYDIMLALGELISKEINSYNMFENILELIQNKSLESYSYMFSNTVIAKFIEKHIKSQEEFQKLIGEIRRTYSYFDDRINLFDFFQDYIVTTKNANDRIKNQNGAFILMSPLRTQLSKNLIDKQFDVKSSSDIMRLLSVLNINREFVYPELNHFNYQKYKTEF</sequence>
<dbReference type="OrthoDB" id="9816036at2"/>
<dbReference type="Pfam" id="PF08867">
    <property type="entry name" value="FRG"/>
    <property type="match status" value="1"/>
</dbReference>
<dbReference type="STRING" id="210007.SMU_804"/>
<dbReference type="AlphaFoldDB" id="Q8DUT9"/>
<keyword evidence="3" id="KW-1185">Reference proteome</keyword>
<protein>
    <recommendedName>
        <fullName evidence="1">FRG domain-containing protein</fullName>
    </recommendedName>
</protein>
<dbReference type="eggNOG" id="COG4127">
    <property type="taxonomic scope" value="Bacteria"/>
</dbReference>